<keyword evidence="2" id="KW-1185">Reference proteome</keyword>
<comment type="caution">
    <text evidence="1">The sequence shown here is derived from an EMBL/GenBank/DDBJ whole genome shotgun (WGS) entry which is preliminary data.</text>
</comment>
<evidence type="ECO:0000313" key="1">
    <source>
        <dbReference type="EMBL" id="KHF40947.1"/>
    </source>
</evidence>
<dbReference type="STRING" id="333138.LQ50_06040"/>
<dbReference type="RefSeq" id="WP_034626964.1">
    <property type="nucleotide sequence ID" value="NZ_JRJU01000005.1"/>
</dbReference>
<gene>
    <name evidence="1" type="ORF">LQ50_06040</name>
</gene>
<dbReference type="Gene3D" id="3.30.1490.300">
    <property type="match status" value="1"/>
</dbReference>
<dbReference type="eggNOG" id="COG4972">
    <property type="taxonomic scope" value="Bacteria"/>
</dbReference>
<dbReference type="Proteomes" id="UP000030832">
    <property type="component" value="Unassembled WGS sequence"/>
</dbReference>
<organism evidence="1 2">
    <name type="scientific">Halalkalibacter okhensis</name>
    <dbReference type="NCBI Taxonomy" id="333138"/>
    <lineage>
        <taxon>Bacteria</taxon>
        <taxon>Bacillati</taxon>
        <taxon>Bacillota</taxon>
        <taxon>Bacilli</taxon>
        <taxon>Bacillales</taxon>
        <taxon>Bacillaceae</taxon>
        <taxon>Halalkalibacter</taxon>
    </lineage>
</organism>
<dbReference type="Gene3D" id="3.30.420.40">
    <property type="match status" value="2"/>
</dbReference>
<dbReference type="AlphaFoldDB" id="A0A0B0IJA4"/>
<dbReference type="EMBL" id="JRJU01000005">
    <property type="protein sequence ID" value="KHF40947.1"/>
    <property type="molecule type" value="Genomic_DNA"/>
</dbReference>
<sequence length="322" mass="37270">MIKWTSSKSARHAIVIKDHVMRYVGSKKGDVSTVYAHGERYLPAEVIREGQVVERETFVTFLEECIEEWDIKRQDIQFCVPDGQVIVRMHQVDGAIPHEEIKGKLYFDLGDSLLLPFDEPIFDFHELGMKDGQKEVLVFASKEKTIHDYVSVFEEVKVRPNAADLTALSAYRLFHELDQTSTNGYTLLVQVDATHTNVTFFNEHHPVFSRSIFSELDQANWQVKRQGMLEWSGDQDQLFNQIDDQTNEIEKVLNFYRFNVLKGTGTIERMLICGDHPYLELVKKSFQNSFSLQLVFLDDLSDVPLPARYYDVLGLILKKEVR</sequence>
<protein>
    <recommendedName>
        <fullName evidence="3">Pilus assembly protein PilM</fullName>
    </recommendedName>
</protein>
<dbReference type="InterPro" id="IPR005883">
    <property type="entry name" value="PilM"/>
</dbReference>
<accession>A0A0B0IJA4</accession>
<dbReference type="Pfam" id="PF11104">
    <property type="entry name" value="PilM_2"/>
    <property type="match status" value="1"/>
</dbReference>
<evidence type="ECO:0000313" key="2">
    <source>
        <dbReference type="Proteomes" id="UP000030832"/>
    </source>
</evidence>
<evidence type="ECO:0008006" key="3">
    <source>
        <dbReference type="Google" id="ProtNLM"/>
    </source>
</evidence>
<proteinExistence type="predicted"/>
<reference evidence="1 2" key="1">
    <citation type="submission" date="2014-09" db="EMBL/GenBank/DDBJ databases">
        <title>Genome sequencing and annotation of Bacillus Okhensis strain Kh10-101T.</title>
        <authorList>
            <person name="Prakash J.S."/>
        </authorList>
    </citation>
    <scope>NUCLEOTIDE SEQUENCE [LARGE SCALE GENOMIC DNA]</scope>
    <source>
        <strain evidence="2">Kh10-101T</strain>
    </source>
</reference>
<dbReference type="OrthoDB" id="2690797at2"/>
<name>A0A0B0IJA4_9BACI</name>